<accession>A0A6P7JEG4</accession>
<evidence type="ECO:0000256" key="4">
    <source>
        <dbReference type="SAM" id="MobiDB-lite"/>
    </source>
</evidence>
<feature type="domain" description="ALMS motif" evidence="5">
    <location>
        <begin position="52"/>
        <end position="108"/>
    </location>
</feature>
<evidence type="ECO:0000259" key="5">
    <source>
        <dbReference type="Pfam" id="PF15309"/>
    </source>
</evidence>
<evidence type="ECO:0000256" key="2">
    <source>
        <dbReference type="ARBA" id="ARBA00022490"/>
    </source>
</evidence>
<evidence type="ECO:0000313" key="6">
    <source>
        <dbReference type="Proteomes" id="UP000515145"/>
    </source>
</evidence>
<dbReference type="Proteomes" id="UP000515145">
    <property type="component" value="Chromosome 13"/>
</dbReference>
<keyword evidence="3" id="KW-0206">Cytoskeleton</keyword>
<keyword evidence="6" id="KW-1185">Reference proteome</keyword>
<sequence>MKSEAPPHRAGTKPAGARAETSGVTRQKKNPPPPIVAESRLKRVDEVKLCSTEQRKKNLAEMHQRTQRLYEQLDEVKHQKALKSRQEDYAKNRLKAKEFHKKTLQKLHAKQTRL</sequence>
<reference evidence="7" key="1">
    <citation type="submission" date="2025-08" db="UniProtKB">
        <authorList>
            <consortium name="RefSeq"/>
        </authorList>
    </citation>
    <scope>IDENTIFICATION</scope>
</reference>
<evidence type="ECO:0000256" key="1">
    <source>
        <dbReference type="ARBA" id="ARBA00004300"/>
    </source>
</evidence>
<dbReference type="Pfam" id="PF15309">
    <property type="entry name" value="ALMS_motif"/>
    <property type="match status" value="1"/>
</dbReference>
<dbReference type="GO" id="GO:0005814">
    <property type="term" value="C:centriole"/>
    <property type="evidence" value="ECO:0007669"/>
    <property type="project" value="TreeGrafter"/>
</dbReference>
<dbReference type="GO" id="GO:0005813">
    <property type="term" value="C:centrosome"/>
    <property type="evidence" value="ECO:0007669"/>
    <property type="project" value="UniProtKB-SubCell"/>
</dbReference>
<feature type="region of interest" description="Disordered" evidence="4">
    <location>
        <begin position="1"/>
        <end position="40"/>
    </location>
</feature>
<protein>
    <submittedName>
        <fullName evidence="7">Centrosomal protein of 295 kDa-like isoform X1</fullName>
    </submittedName>
</protein>
<dbReference type="GO" id="GO:0046599">
    <property type="term" value="P:regulation of centriole replication"/>
    <property type="evidence" value="ECO:0007669"/>
    <property type="project" value="TreeGrafter"/>
</dbReference>
<organism evidence="6 7">
    <name type="scientific">Parambassis ranga</name>
    <name type="common">Indian glassy fish</name>
    <dbReference type="NCBI Taxonomy" id="210632"/>
    <lineage>
        <taxon>Eukaryota</taxon>
        <taxon>Metazoa</taxon>
        <taxon>Chordata</taxon>
        <taxon>Craniata</taxon>
        <taxon>Vertebrata</taxon>
        <taxon>Euteleostomi</taxon>
        <taxon>Actinopterygii</taxon>
        <taxon>Neopterygii</taxon>
        <taxon>Teleostei</taxon>
        <taxon>Neoteleostei</taxon>
        <taxon>Acanthomorphata</taxon>
        <taxon>Ovalentaria</taxon>
        <taxon>Ambassidae</taxon>
        <taxon>Parambassis</taxon>
    </lineage>
</organism>
<name>A0A6P7JEG4_9TELE</name>
<dbReference type="AlphaFoldDB" id="A0A6P7JEG4"/>
<dbReference type="PANTHER" id="PTHR21553:SF26">
    <property type="entry name" value="ALMS MOTIF DOMAIN-CONTAINING PROTEIN"/>
    <property type="match status" value="1"/>
</dbReference>
<dbReference type="RefSeq" id="XP_028275173.1">
    <property type="nucleotide sequence ID" value="XM_028419372.1"/>
</dbReference>
<keyword evidence="2" id="KW-0963">Cytoplasm</keyword>
<dbReference type="InterPro" id="IPR029299">
    <property type="entry name" value="ALMS_motif"/>
</dbReference>
<evidence type="ECO:0000313" key="7">
    <source>
        <dbReference type="RefSeq" id="XP_028275173.1"/>
    </source>
</evidence>
<dbReference type="GO" id="GO:0005829">
    <property type="term" value="C:cytosol"/>
    <property type="evidence" value="ECO:0007669"/>
    <property type="project" value="TreeGrafter"/>
</dbReference>
<gene>
    <name evidence="7" type="primary">LOC114444641</name>
</gene>
<comment type="subcellular location">
    <subcellularLocation>
        <location evidence="1">Cytoplasm</location>
        <location evidence="1">Cytoskeleton</location>
        <location evidence="1">Microtubule organizing center</location>
        <location evidence="1">Centrosome</location>
    </subcellularLocation>
</comment>
<dbReference type="PANTHER" id="PTHR21553">
    <property type="entry name" value="ALMS1-RELATED"/>
    <property type="match status" value="1"/>
</dbReference>
<evidence type="ECO:0000256" key="3">
    <source>
        <dbReference type="ARBA" id="ARBA00023212"/>
    </source>
</evidence>
<proteinExistence type="predicted"/>
<dbReference type="GeneID" id="114444641"/>